<comment type="caution">
    <text evidence="1">The sequence shown here is derived from an EMBL/GenBank/DDBJ whole genome shotgun (WGS) entry which is preliminary data.</text>
</comment>
<accession>A0A2T6BXX1</accession>
<dbReference type="OrthoDB" id="1262821at2"/>
<protein>
    <recommendedName>
        <fullName evidence="3">Glycine dehydrogenase</fullName>
    </recommendedName>
</protein>
<proteinExistence type="predicted"/>
<organism evidence="1 2">
    <name type="scientific">Kordia periserrulae</name>
    <dbReference type="NCBI Taxonomy" id="701523"/>
    <lineage>
        <taxon>Bacteria</taxon>
        <taxon>Pseudomonadati</taxon>
        <taxon>Bacteroidota</taxon>
        <taxon>Flavobacteriia</taxon>
        <taxon>Flavobacteriales</taxon>
        <taxon>Flavobacteriaceae</taxon>
        <taxon>Kordia</taxon>
    </lineage>
</organism>
<reference evidence="1 2" key="1">
    <citation type="submission" date="2018-04" db="EMBL/GenBank/DDBJ databases">
        <title>Genomic Encyclopedia of Archaeal and Bacterial Type Strains, Phase II (KMG-II): from individual species to whole genera.</title>
        <authorList>
            <person name="Goeker M."/>
        </authorList>
    </citation>
    <scope>NUCLEOTIDE SEQUENCE [LARGE SCALE GENOMIC DNA]</scope>
    <source>
        <strain evidence="1 2">DSM 25731</strain>
    </source>
</reference>
<keyword evidence="2" id="KW-1185">Reference proteome</keyword>
<sequence>MSTKFKFFISCEEAKHICDKSQYGEASFWEKVKLKVRLSWCHITRAYSNKNSKLTELMKKSNIDAIEQEKKEEMQRKLQEEMSKY</sequence>
<name>A0A2T6BXX1_9FLAO</name>
<gene>
    <name evidence="1" type="ORF">C8N46_10571</name>
</gene>
<evidence type="ECO:0000313" key="1">
    <source>
        <dbReference type="EMBL" id="PTX60915.1"/>
    </source>
</evidence>
<dbReference type="EMBL" id="QBKT01000005">
    <property type="protein sequence ID" value="PTX60915.1"/>
    <property type="molecule type" value="Genomic_DNA"/>
</dbReference>
<dbReference type="Proteomes" id="UP000244090">
    <property type="component" value="Unassembled WGS sequence"/>
</dbReference>
<evidence type="ECO:0008006" key="3">
    <source>
        <dbReference type="Google" id="ProtNLM"/>
    </source>
</evidence>
<evidence type="ECO:0000313" key="2">
    <source>
        <dbReference type="Proteomes" id="UP000244090"/>
    </source>
</evidence>
<dbReference type="AlphaFoldDB" id="A0A2T6BXX1"/>
<dbReference type="RefSeq" id="WP_108115042.1">
    <property type="nucleotide sequence ID" value="NZ_QBKT01000005.1"/>
</dbReference>